<protein>
    <submittedName>
        <fullName evidence="2">Alpha/beta hydrolase</fullName>
    </submittedName>
</protein>
<dbReference type="Gene3D" id="3.40.50.1820">
    <property type="entry name" value="alpha/beta hydrolase"/>
    <property type="match status" value="1"/>
</dbReference>
<dbReference type="Pfam" id="PF12697">
    <property type="entry name" value="Abhydrolase_6"/>
    <property type="match status" value="1"/>
</dbReference>
<dbReference type="GO" id="GO:0016787">
    <property type="term" value="F:hydrolase activity"/>
    <property type="evidence" value="ECO:0007669"/>
    <property type="project" value="UniProtKB-KW"/>
</dbReference>
<dbReference type="RefSeq" id="WP_406647808.1">
    <property type="nucleotide sequence ID" value="NZ_CP123584.1"/>
</dbReference>
<feature type="domain" description="AB hydrolase-1" evidence="1">
    <location>
        <begin position="36"/>
        <end position="256"/>
    </location>
</feature>
<evidence type="ECO:0000313" key="2">
    <source>
        <dbReference type="EMBL" id="WZK89488.1"/>
    </source>
</evidence>
<gene>
    <name evidence="2" type="ORF">QEZ52_02775</name>
</gene>
<keyword evidence="3" id="KW-1185">Reference proteome</keyword>
<evidence type="ECO:0000313" key="3">
    <source>
        <dbReference type="Proteomes" id="UP001623232"/>
    </source>
</evidence>
<dbReference type="PANTHER" id="PTHR43689:SF8">
    <property type="entry name" value="ALPHA_BETA-HYDROLASES SUPERFAMILY PROTEIN"/>
    <property type="match status" value="1"/>
</dbReference>
<evidence type="ECO:0000259" key="1">
    <source>
        <dbReference type="Pfam" id="PF12697"/>
    </source>
</evidence>
<name>A0ABZ2XUX1_9RHOB</name>
<keyword evidence="2" id="KW-0378">Hydrolase</keyword>
<reference evidence="2 3" key="1">
    <citation type="submission" date="2023-04" db="EMBL/GenBank/DDBJ databases">
        <title>Complete genome sequence of Alisedimentitalea scapharcae.</title>
        <authorList>
            <person name="Rong J.-C."/>
            <person name="Yi M.-L."/>
            <person name="Zhao Q."/>
        </authorList>
    </citation>
    <scope>NUCLEOTIDE SEQUENCE [LARGE SCALE GENOMIC DNA]</scope>
    <source>
        <strain evidence="2 3">KCTC 42119</strain>
    </source>
</reference>
<dbReference type="Proteomes" id="UP001623232">
    <property type="component" value="Chromosome"/>
</dbReference>
<dbReference type="SUPFAM" id="SSF53474">
    <property type="entry name" value="alpha/beta-Hydrolases"/>
    <property type="match status" value="1"/>
</dbReference>
<sequence>MDTFDWSANPHGLLDIEGVRLECACYGPSPDQAPTIVLLHEGLGSVSLWRDFPQKLGAATGFGVFAYSRQGYGQSQSINLPRPLDFMTREAQGPLPELLDRIGLQRGILMGHSDGASISAIYAGSVADHRIRGLILMAPHFFTEPIGQAEIAQARIAFETTDLKDRLARHHRDPEGAFRGWNDTWLDPEFLSWNIGDVIDYFRIPTLAIQGRGDQYGTLAQIEEIETRSYAPVEMVVLEDCQHSPHLEQPDAVLEAVTDFTQRLERIEAEVVIPA</sequence>
<organism evidence="2 3">
    <name type="scientific">Aliisedimentitalea scapharcae</name>
    <dbReference type="NCBI Taxonomy" id="1524259"/>
    <lineage>
        <taxon>Bacteria</taxon>
        <taxon>Pseudomonadati</taxon>
        <taxon>Pseudomonadota</taxon>
        <taxon>Alphaproteobacteria</taxon>
        <taxon>Rhodobacterales</taxon>
        <taxon>Roseobacteraceae</taxon>
        <taxon>Aliisedimentitalea</taxon>
    </lineage>
</organism>
<dbReference type="InterPro" id="IPR029058">
    <property type="entry name" value="AB_hydrolase_fold"/>
</dbReference>
<dbReference type="EMBL" id="CP123584">
    <property type="protein sequence ID" value="WZK89488.1"/>
    <property type="molecule type" value="Genomic_DNA"/>
</dbReference>
<dbReference type="InterPro" id="IPR000073">
    <property type="entry name" value="AB_hydrolase_1"/>
</dbReference>
<dbReference type="PANTHER" id="PTHR43689">
    <property type="entry name" value="HYDROLASE"/>
    <property type="match status" value="1"/>
</dbReference>
<proteinExistence type="predicted"/>
<accession>A0ABZ2XUX1</accession>